<dbReference type="InParanoid" id="A0A2T3AFE5"/>
<keyword evidence="6" id="KW-0963">Cytoplasm</keyword>
<evidence type="ECO:0000256" key="16">
    <source>
        <dbReference type="ARBA" id="ARBA00047493"/>
    </source>
</evidence>
<evidence type="ECO:0000256" key="3">
    <source>
        <dbReference type="ARBA" id="ARBA00004496"/>
    </source>
</evidence>
<name>A0A2T3AFE5_9PEZI</name>
<accession>A0A2T3AFE5</accession>
<dbReference type="GO" id="GO:0046872">
    <property type="term" value="F:metal ion binding"/>
    <property type="evidence" value="ECO:0007669"/>
    <property type="project" value="UniProtKB-KW"/>
</dbReference>
<comment type="pathway">
    <text evidence="4 17">Cofactor biosynthesis; tetrahydrofolylpolyglutamate biosynthesis.</text>
</comment>
<dbReference type="GO" id="GO:0004326">
    <property type="term" value="F:tetrahydrofolylpolyglutamate synthase activity"/>
    <property type="evidence" value="ECO:0007669"/>
    <property type="project" value="UniProtKB-EC"/>
</dbReference>
<reference evidence="20 21" key="1">
    <citation type="journal article" date="2018" name="Mycol. Prog.">
        <title>Coniella lustricola, a new species from submerged detritus.</title>
        <authorList>
            <person name="Raudabaugh D.B."/>
            <person name="Iturriaga T."/>
            <person name="Carver A."/>
            <person name="Mondo S."/>
            <person name="Pangilinan J."/>
            <person name="Lipzen A."/>
            <person name="He G."/>
            <person name="Amirebrahimi M."/>
            <person name="Grigoriev I.V."/>
            <person name="Miller A.N."/>
        </authorList>
    </citation>
    <scope>NUCLEOTIDE SEQUENCE [LARGE SCALE GENOMIC DNA]</scope>
    <source>
        <strain evidence="20 21">B22-T-1</strain>
    </source>
</reference>
<evidence type="ECO:0000256" key="8">
    <source>
        <dbReference type="ARBA" id="ARBA00022598"/>
    </source>
</evidence>
<dbReference type="InterPro" id="IPR023600">
    <property type="entry name" value="Folylpolyglutamate_synth_euk"/>
</dbReference>
<dbReference type="SUPFAM" id="SSF53244">
    <property type="entry name" value="MurD-like peptide ligases, peptide-binding domain"/>
    <property type="match status" value="1"/>
</dbReference>
<feature type="binding site" evidence="19">
    <location>
        <position position="191"/>
    </location>
    <ligand>
        <name>Mg(2+)</name>
        <dbReference type="ChEBI" id="CHEBI:18420"/>
        <label>1</label>
    </ligand>
</feature>
<protein>
    <recommendedName>
        <fullName evidence="17">Folylpolyglutamate synthase</fullName>
        <ecNumber evidence="17">6.3.2.17</ecNumber>
    </recommendedName>
    <alternativeName>
        <fullName evidence="17">Folylpoly-gamma-glutamate synthetase</fullName>
    </alternativeName>
    <alternativeName>
        <fullName evidence="17">Tetrahydrofolylpolyglutamate synthase</fullName>
    </alternativeName>
</protein>
<feature type="binding site" evidence="19">
    <location>
        <position position="104"/>
    </location>
    <ligand>
        <name>Mg(2+)</name>
        <dbReference type="ChEBI" id="CHEBI:18420"/>
        <label>1</label>
    </ligand>
</feature>
<dbReference type="SUPFAM" id="SSF53623">
    <property type="entry name" value="MurD-like peptide ligases, catalytic domain"/>
    <property type="match status" value="1"/>
</dbReference>
<evidence type="ECO:0000256" key="17">
    <source>
        <dbReference type="PIRNR" id="PIRNR038895"/>
    </source>
</evidence>
<evidence type="ECO:0000256" key="11">
    <source>
        <dbReference type="ARBA" id="ARBA00022792"/>
    </source>
</evidence>
<dbReference type="InterPro" id="IPR036565">
    <property type="entry name" value="Mur-like_cat_sf"/>
</dbReference>
<sequence length="523" mass="57355">MSSSSPYLTPSYDNALHLLSLLQSNKTVINLFEASPNSNSDINASAIPEMKAWLSRAGYSPSDLAKLRCIHVAGTKGKGSVCTFTTSILKQYPTIAGKVGTYTSPHLASVRERICLDGESISREKFVTYFYELWNKLSDAARQDGVVVGVDEANNGLGVDGPSTKPFYFRFLTLLAFHAFLREGVKSAVIECGIGGEYDSTNVLPADAVTASVVTQLGIDHVSMLGDTVQKIAWHKAGIFKKGIPAYTYQVIASGHGNPNALEVMDGRAKERETTLSALDDENHVKTWPGVPDAMLEGAFQKANMLLATAVARRHLQALGQKFDAPSFENARDLLPKDFKHLPEPIIRGLRTANILGRCQTIREGPITWYLDGAHTEDSLTQVGKWYASKVSKGTVRVLVFNQQDRNSGKLLRTLLDTLQAEMQIPDRRVFHHVICSTNDFATTPVKPDMSVQEKNREVMVEFCPATEFDVTASVTAALDLVKYDIAKHAKDMEADLQLQILITGSFNLVGPALRLLDAHSEI</sequence>
<organism evidence="20 21">
    <name type="scientific">Coniella lustricola</name>
    <dbReference type="NCBI Taxonomy" id="2025994"/>
    <lineage>
        <taxon>Eukaryota</taxon>
        <taxon>Fungi</taxon>
        <taxon>Dikarya</taxon>
        <taxon>Ascomycota</taxon>
        <taxon>Pezizomycotina</taxon>
        <taxon>Sordariomycetes</taxon>
        <taxon>Sordariomycetidae</taxon>
        <taxon>Diaporthales</taxon>
        <taxon>Schizoparmaceae</taxon>
        <taxon>Coniella</taxon>
    </lineage>
</organism>
<dbReference type="EC" id="6.3.2.17" evidence="17"/>
<dbReference type="GO" id="GO:0005829">
    <property type="term" value="C:cytosol"/>
    <property type="evidence" value="ECO:0007669"/>
    <property type="project" value="TreeGrafter"/>
</dbReference>
<evidence type="ECO:0000256" key="4">
    <source>
        <dbReference type="ARBA" id="ARBA00005150"/>
    </source>
</evidence>
<dbReference type="Gene3D" id="3.90.190.20">
    <property type="entry name" value="Mur ligase, C-terminal domain"/>
    <property type="match status" value="1"/>
</dbReference>
<keyword evidence="15" id="KW-0472">Membrane</keyword>
<keyword evidence="21" id="KW-1185">Reference proteome</keyword>
<comment type="similarity">
    <text evidence="5 17">Belongs to the folylpolyglutamate synthase family.</text>
</comment>
<evidence type="ECO:0000256" key="10">
    <source>
        <dbReference type="ARBA" id="ARBA00022741"/>
    </source>
</evidence>
<evidence type="ECO:0000256" key="5">
    <source>
        <dbReference type="ARBA" id="ARBA00008276"/>
    </source>
</evidence>
<dbReference type="Gene3D" id="3.40.1190.10">
    <property type="entry name" value="Mur-like, catalytic domain"/>
    <property type="match status" value="1"/>
</dbReference>
<proteinExistence type="inferred from homology"/>
<evidence type="ECO:0000256" key="1">
    <source>
        <dbReference type="ARBA" id="ARBA00004273"/>
    </source>
</evidence>
<evidence type="ECO:0000256" key="9">
    <source>
        <dbReference type="ARBA" id="ARBA00022723"/>
    </source>
</evidence>
<dbReference type="PIRSF" id="PIRSF038895">
    <property type="entry name" value="FPGS"/>
    <property type="match status" value="1"/>
</dbReference>
<dbReference type="UniPathway" id="UPA00850"/>
<keyword evidence="8 17" id="KW-0436">Ligase</keyword>
<comment type="cofactor">
    <cofactor evidence="17">
        <name>a monovalent cation</name>
        <dbReference type="ChEBI" id="CHEBI:60242"/>
    </cofactor>
    <text evidence="17">A monovalent cation.</text>
</comment>
<comment type="subcellular location">
    <subcellularLocation>
        <location evidence="3">Cytoplasm</location>
    </subcellularLocation>
    <subcellularLocation>
        <location evidence="1">Mitochondrion inner membrane</location>
    </subcellularLocation>
    <subcellularLocation>
        <location evidence="2">Mitochondrion matrix</location>
    </subcellularLocation>
</comment>
<comment type="catalytic activity">
    <reaction evidence="16 17">
        <text>(6S)-5,6,7,8-tetrahydrofolyl-(gamma-L-Glu)(n) + L-glutamate + ATP = (6S)-5,6,7,8-tetrahydrofolyl-(gamma-L-Glu)(n+1) + ADP + phosphate + H(+)</text>
        <dbReference type="Rhea" id="RHEA:10580"/>
        <dbReference type="Rhea" id="RHEA-COMP:14738"/>
        <dbReference type="Rhea" id="RHEA-COMP:14740"/>
        <dbReference type="ChEBI" id="CHEBI:15378"/>
        <dbReference type="ChEBI" id="CHEBI:29985"/>
        <dbReference type="ChEBI" id="CHEBI:30616"/>
        <dbReference type="ChEBI" id="CHEBI:43474"/>
        <dbReference type="ChEBI" id="CHEBI:141005"/>
        <dbReference type="ChEBI" id="CHEBI:456216"/>
        <dbReference type="EC" id="6.3.2.17"/>
    </reaction>
</comment>
<dbReference type="InterPro" id="IPR018109">
    <property type="entry name" value="Folylpolyglutamate_synth_CS"/>
</dbReference>
<evidence type="ECO:0000256" key="6">
    <source>
        <dbReference type="ARBA" id="ARBA00022490"/>
    </source>
</evidence>
<keyword evidence="9 19" id="KW-0479">Metal-binding</keyword>
<keyword evidence="12 18" id="KW-0067">ATP-binding</keyword>
<feature type="binding site" evidence="18">
    <location>
        <position position="372"/>
    </location>
    <ligand>
        <name>ATP</name>
        <dbReference type="ChEBI" id="CHEBI:30616"/>
    </ligand>
</feature>
<evidence type="ECO:0000256" key="19">
    <source>
        <dbReference type="PIRSR" id="PIRSR038895-2"/>
    </source>
</evidence>
<evidence type="ECO:0000256" key="15">
    <source>
        <dbReference type="ARBA" id="ARBA00023136"/>
    </source>
</evidence>
<evidence type="ECO:0000256" key="7">
    <source>
        <dbReference type="ARBA" id="ARBA00022563"/>
    </source>
</evidence>
<evidence type="ECO:0000313" key="21">
    <source>
        <dbReference type="Proteomes" id="UP000241462"/>
    </source>
</evidence>
<dbReference type="GO" id="GO:0006730">
    <property type="term" value="P:one-carbon metabolic process"/>
    <property type="evidence" value="ECO:0007669"/>
    <property type="project" value="UniProtKB-KW"/>
</dbReference>
<dbReference type="PANTHER" id="PTHR11136:SF5">
    <property type="entry name" value="FOLYLPOLYGLUTAMATE SYNTHASE, MITOCHONDRIAL"/>
    <property type="match status" value="1"/>
</dbReference>
<evidence type="ECO:0000256" key="12">
    <source>
        <dbReference type="ARBA" id="ARBA00022840"/>
    </source>
</evidence>
<feature type="binding site" evidence="19">
    <location>
        <position position="221"/>
    </location>
    <ligand>
        <name>Mg(2+)</name>
        <dbReference type="ChEBI" id="CHEBI:18420"/>
        <label>1</label>
    </ligand>
</feature>
<gene>
    <name evidence="20" type="ORF">BD289DRAFT_363366</name>
</gene>
<dbReference type="OrthoDB" id="5212574at2759"/>
<dbReference type="FunCoup" id="A0A2T3AFE5">
    <property type="interactions" value="653"/>
</dbReference>
<keyword evidence="10 18" id="KW-0547">Nucleotide-binding</keyword>
<dbReference type="PANTHER" id="PTHR11136">
    <property type="entry name" value="FOLYLPOLYGLUTAMATE SYNTHASE-RELATED"/>
    <property type="match status" value="1"/>
</dbReference>
<evidence type="ECO:0000313" key="20">
    <source>
        <dbReference type="EMBL" id="PSR94492.1"/>
    </source>
</evidence>
<dbReference type="NCBIfam" id="TIGR01499">
    <property type="entry name" value="folC"/>
    <property type="match status" value="1"/>
</dbReference>
<evidence type="ECO:0000256" key="14">
    <source>
        <dbReference type="ARBA" id="ARBA00023128"/>
    </source>
</evidence>
<dbReference type="GO" id="GO:0005743">
    <property type="term" value="C:mitochondrial inner membrane"/>
    <property type="evidence" value="ECO:0007669"/>
    <property type="project" value="UniProtKB-SubCell"/>
</dbReference>
<evidence type="ECO:0000256" key="2">
    <source>
        <dbReference type="ARBA" id="ARBA00004305"/>
    </source>
</evidence>
<keyword evidence="13 19" id="KW-0460">Magnesium</keyword>
<keyword evidence="7 17" id="KW-0554">One-carbon metabolism</keyword>
<feature type="binding site" evidence="18">
    <location>
        <position position="358"/>
    </location>
    <ligand>
        <name>ATP</name>
        <dbReference type="ChEBI" id="CHEBI:30616"/>
    </ligand>
</feature>
<keyword evidence="14" id="KW-0496">Mitochondrion</keyword>
<evidence type="ECO:0000256" key="13">
    <source>
        <dbReference type="ARBA" id="ARBA00022842"/>
    </source>
</evidence>
<dbReference type="AlphaFoldDB" id="A0A2T3AFE5"/>
<keyword evidence="11" id="KW-0999">Mitochondrion inner membrane</keyword>
<evidence type="ECO:0000256" key="18">
    <source>
        <dbReference type="PIRSR" id="PIRSR038895-1"/>
    </source>
</evidence>
<dbReference type="GO" id="GO:0005524">
    <property type="term" value="F:ATP binding"/>
    <property type="evidence" value="ECO:0007669"/>
    <property type="project" value="UniProtKB-KW"/>
</dbReference>
<comment type="function">
    <text evidence="17">Catalyzes conversion of folates to polyglutamate derivatives allowing concentration of folate compounds in the cell and the intracellular retention of these cofactors, which are important substrates for most of the folate-dependent enzymes that are involved in one-carbon transfer reactions involved in purine, pyrimidine and amino acid synthesis.</text>
</comment>
<dbReference type="InterPro" id="IPR001645">
    <property type="entry name" value="Folylpolyglutamate_synth"/>
</dbReference>
<dbReference type="GO" id="GO:0005759">
    <property type="term" value="C:mitochondrial matrix"/>
    <property type="evidence" value="ECO:0007669"/>
    <property type="project" value="UniProtKB-SubCell"/>
</dbReference>
<dbReference type="EMBL" id="KZ678397">
    <property type="protein sequence ID" value="PSR94492.1"/>
    <property type="molecule type" value="Genomic_DNA"/>
</dbReference>
<dbReference type="PROSITE" id="PS01011">
    <property type="entry name" value="FOLYLPOLYGLU_SYNT_1"/>
    <property type="match status" value="1"/>
</dbReference>
<dbReference type="InterPro" id="IPR036615">
    <property type="entry name" value="Mur_ligase_C_dom_sf"/>
</dbReference>
<dbReference type="PROSITE" id="PS01012">
    <property type="entry name" value="FOLYLPOLYGLU_SYNT_2"/>
    <property type="match status" value="1"/>
</dbReference>
<dbReference type="STRING" id="2025994.A0A2T3AFE5"/>
<dbReference type="Proteomes" id="UP000241462">
    <property type="component" value="Unassembled WGS sequence"/>
</dbReference>